<feature type="domain" description="DUF4352" evidence="3">
    <location>
        <begin position="44"/>
        <end position="137"/>
    </location>
</feature>
<proteinExistence type="predicted"/>
<reference evidence="5 6" key="1">
    <citation type="submission" date="2016-09" db="EMBL/GenBank/DDBJ databases">
        <authorList>
            <person name="Capua I."/>
            <person name="De Benedictis P."/>
            <person name="Joannis T."/>
            <person name="Lombin L.H."/>
            <person name="Cattoli G."/>
        </authorList>
    </citation>
    <scope>NUCLEOTIDE SEQUENCE [LARGE SCALE GENOMIC DNA]</scope>
    <source>
        <strain evidence="5 6">LMG 25899</strain>
    </source>
</reference>
<organism evidence="5 6">
    <name type="scientific">Enterococcus rivorum</name>
    <dbReference type="NCBI Taxonomy" id="762845"/>
    <lineage>
        <taxon>Bacteria</taxon>
        <taxon>Bacillati</taxon>
        <taxon>Bacillota</taxon>
        <taxon>Bacilli</taxon>
        <taxon>Lactobacillales</taxon>
        <taxon>Enterococcaceae</taxon>
        <taxon>Enterococcus</taxon>
    </lineage>
</organism>
<dbReference type="Pfam" id="PF17118">
    <property type="entry name" value="DUF5105"/>
    <property type="match status" value="1"/>
</dbReference>
<dbReference type="AlphaFoldDB" id="A0A1E5L024"/>
<feature type="signal peptide" evidence="2">
    <location>
        <begin position="1"/>
        <end position="18"/>
    </location>
</feature>
<feature type="domain" description="DUF5105" evidence="4">
    <location>
        <begin position="151"/>
        <end position="331"/>
    </location>
</feature>
<evidence type="ECO:0000259" key="4">
    <source>
        <dbReference type="Pfam" id="PF17118"/>
    </source>
</evidence>
<evidence type="ECO:0008006" key="7">
    <source>
        <dbReference type="Google" id="ProtNLM"/>
    </source>
</evidence>
<dbReference type="PROSITE" id="PS51257">
    <property type="entry name" value="PROKAR_LIPOPROTEIN"/>
    <property type="match status" value="1"/>
</dbReference>
<keyword evidence="6" id="KW-1185">Reference proteome</keyword>
<protein>
    <recommendedName>
        <fullName evidence="7">DUF4352 domain-containing protein</fullName>
    </recommendedName>
</protein>
<dbReference type="EMBL" id="MIEK01000007">
    <property type="protein sequence ID" value="OEH83433.1"/>
    <property type="molecule type" value="Genomic_DNA"/>
</dbReference>
<evidence type="ECO:0000256" key="1">
    <source>
        <dbReference type="ARBA" id="ARBA00022729"/>
    </source>
</evidence>
<gene>
    <name evidence="5" type="ORF">BCR26_09625</name>
</gene>
<evidence type="ECO:0000313" key="6">
    <source>
        <dbReference type="Proteomes" id="UP000095256"/>
    </source>
</evidence>
<dbReference type="InterPro" id="IPR029051">
    <property type="entry name" value="DUF4352"/>
</dbReference>
<sequence>MKKIRVVFFAITAIALLAGCSTNKKEKVAAVTIDGGEYILPQDESTSEGEGFLALEVTLKNETSKSLDISKSDIMLYDEDDSKIEAIDVYPEEGSKTKFFSYEKLSGNKSKTGYVVFPVNKEEKYKLHFEPMIFDTEKEAEPIILEVDASKYKDHSKEVLKAATGFVDEVFLAKENKSYEKLVTNNKEEAIKNFDSNFTKNLKDKFYDYKPTEQEASAIAKVLRETNGKVGKVAYELFYFSPDMATVLVNVEAVTFKEMRSAMTEVQNKFSEQASDMSFEEEMRLAEKAVVDQLPEIIKTTTPVEIDSYGDGFRMLLKKNGKGKWEVQTKGTTARFDSLEQPFRGDY</sequence>
<dbReference type="RefSeq" id="WP_069697602.1">
    <property type="nucleotide sequence ID" value="NZ_JAGGMA010000035.1"/>
</dbReference>
<evidence type="ECO:0000256" key="2">
    <source>
        <dbReference type="SAM" id="SignalP"/>
    </source>
</evidence>
<comment type="caution">
    <text evidence="5">The sequence shown here is derived from an EMBL/GenBank/DDBJ whole genome shotgun (WGS) entry which is preliminary data.</text>
</comment>
<evidence type="ECO:0000313" key="5">
    <source>
        <dbReference type="EMBL" id="OEH83433.1"/>
    </source>
</evidence>
<dbReference type="Pfam" id="PF11611">
    <property type="entry name" value="DUF4352"/>
    <property type="match status" value="1"/>
</dbReference>
<name>A0A1E5L024_9ENTE</name>
<dbReference type="Gene3D" id="2.60.40.1240">
    <property type="match status" value="1"/>
</dbReference>
<feature type="chain" id="PRO_5039251275" description="DUF4352 domain-containing protein" evidence="2">
    <location>
        <begin position="19"/>
        <end position="347"/>
    </location>
</feature>
<keyword evidence="1 2" id="KW-0732">Signal</keyword>
<dbReference type="InterPro" id="IPR029050">
    <property type="entry name" value="Immunoprotect_excell_Ig-like"/>
</dbReference>
<dbReference type="Proteomes" id="UP000095256">
    <property type="component" value="Unassembled WGS sequence"/>
</dbReference>
<accession>A0A1E5L024</accession>
<dbReference type="OrthoDB" id="2148879at2"/>
<dbReference type="InterPro" id="IPR031343">
    <property type="entry name" value="DUF5105"/>
</dbReference>
<evidence type="ECO:0000259" key="3">
    <source>
        <dbReference type="Pfam" id="PF11611"/>
    </source>
</evidence>